<dbReference type="PANTHER" id="PTHR12606">
    <property type="entry name" value="SENTRIN/SUMO-SPECIFIC PROTEASE"/>
    <property type="match status" value="1"/>
</dbReference>
<dbReference type="PROSITE" id="PS50600">
    <property type="entry name" value="ULP_PROTEASE"/>
    <property type="match status" value="1"/>
</dbReference>
<reference evidence="7" key="1">
    <citation type="submission" date="2020-03" db="EMBL/GenBank/DDBJ databases">
        <title>A high-quality chromosome-level genome assembly of a woody plant with both climbing and erect habits, Rhamnella rubrinervis.</title>
        <authorList>
            <person name="Lu Z."/>
            <person name="Yang Y."/>
            <person name="Zhu X."/>
            <person name="Sun Y."/>
        </authorList>
    </citation>
    <scope>NUCLEOTIDE SEQUENCE</scope>
    <source>
        <strain evidence="7">BYM</strain>
        <tissue evidence="7">Leaf</tissue>
    </source>
</reference>
<dbReference type="GO" id="GO:0016926">
    <property type="term" value="P:protein desumoylation"/>
    <property type="evidence" value="ECO:0007669"/>
    <property type="project" value="TreeGrafter"/>
</dbReference>
<organism evidence="7 8">
    <name type="scientific">Rhamnella rubrinervis</name>
    <dbReference type="NCBI Taxonomy" id="2594499"/>
    <lineage>
        <taxon>Eukaryota</taxon>
        <taxon>Viridiplantae</taxon>
        <taxon>Streptophyta</taxon>
        <taxon>Embryophyta</taxon>
        <taxon>Tracheophyta</taxon>
        <taxon>Spermatophyta</taxon>
        <taxon>Magnoliopsida</taxon>
        <taxon>eudicotyledons</taxon>
        <taxon>Gunneridae</taxon>
        <taxon>Pentapetalae</taxon>
        <taxon>rosids</taxon>
        <taxon>fabids</taxon>
        <taxon>Rosales</taxon>
        <taxon>Rhamnaceae</taxon>
        <taxon>rhamnoid group</taxon>
        <taxon>Rhamneae</taxon>
        <taxon>Rhamnella</taxon>
    </lineage>
</organism>
<dbReference type="Pfam" id="PF02902">
    <property type="entry name" value="Peptidase_C48"/>
    <property type="match status" value="1"/>
</dbReference>
<evidence type="ECO:0000259" key="6">
    <source>
        <dbReference type="PROSITE" id="PS50600"/>
    </source>
</evidence>
<evidence type="ECO:0000256" key="3">
    <source>
        <dbReference type="ARBA" id="ARBA00022801"/>
    </source>
</evidence>
<comment type="caution">
    <text evidence="7">The sequence shown here is derived from an EMBL/GenBank/DDBJ whole genome shotgun (WGS) entry which is preliminary data.</text>
</comment>
<keyword evidence="3" id="KW-0378">Hydrolase</keyword>
<feature type="domain" description="Ubiquitin-like protease family profile" evidence="6">
    <location>
        <begin position="305"/>
        <end position="476"/>
    </location>
</feature>
<evidence type="ECO:0000313" key="8">
    <source>
        <dbReference type="Proteomes" id="UP000796880"/>
    </source>
</evidence>
<dbReference type="Gene3D" id="3.40.395.10">
    <property type="entry name" value="Adenoviral Proteinase, Chain A"/>
    <property type="match status" value="1"/>
</dbReference>
<evidence type="ECO:0000256" key="1">
    <source>
        <dbReference type="ARBA" id="ARBA00005234"/>
    </source>
</evidence>
<dbReference type="EMBL" id="VOIH02000001">
    <property type="protein sequence ID" value="KAF3455426.1"/>
    <property type="molecule type" value="Genomic_DNA"/>
</dbReference>
<dbReference type="GO" id="GO:0005634">
    <property type="term" value="C:nucleus"/>
    <property type="evidence" value="ECO:0007669"/>
    <property type="project" value="TreeGrafter"/>
</dbReference>
<feature type="compositionally biased region" description="Basic and acidic residues" evidence="5">
    <location>
        <begin position="12"/>
        <end position="30"/>
    </location>
</feature>
<feature type="region of interest" description="Disordered" evidence="5">
    <location>
        <begin position="9"/>
        <end position="31"/>
    </location>
</feature>
<evidence type="ECO:0000313" key="7">
    <source>
        <dbReference type="EMBL" id="KAF3455426.1"/>
    </source>
</evidence>
<proteinExistence type="inferred from homology"/>
<evidence type="ECO:0000256" key="4">
    <source>
        <dbReference type="ARBA" id="ARBA00022807"/>
    </source>
</evidence>
<name>A0A8K0HMW3_9ROSA</name>
<feature type="region of interest" description="Disordered" evidence="5">
    <location>
        <begin position="58"/>
        <end position="79"/>
    </location>
</feature>
<dbReference type="GO" id="GO:0016929">
    <property type="term" value="F:deSUMOylase activity"/>
    <property type="evidence" value="ECO:0007669"/>
    <property type="project" value="TreeGrafter"/>
</dbReference>
<dbReference type="AlphaFoldDB" id="A0A8K0HMW3"/>
<gene>
    <name evidence="7" type="ORF">FNV43_RR00051</name>
</gene>
<keyword evidence="2" id="KW-0645">Protease</keyword>
<dbReference type="Proteomes" id="UP000796880">
    <property type="component" value="Unassembled WGS sequence"/>
</dbReference>
<protein>
    <recommendedName>
        <fullName evidence="6">Ubiquitin-like protease family profile domain-containing protein</fullName>
    </recommendedName>
</protein>
<dbReference type="InterPro" id="IPR003653">
    <property type="entry name" value="Peptidase_C48_C"/>
</dbReference>
<dbReference type="GO" id="GO:0006508">
    <property type="term" value="P:proteolysis"/>
    <property type="evidence" value="ECO:0007669"/>
    <property type="project" value="UniProtKB-KW"/>
</dbReference>
<keyword evidence="8" id="KW-1185">Reference proteome</keyword>
<sequence length="507" mass="56414">MTPQIKIIANRNKKEVKVKPSKKTRSDGPAEKVALATTTPLTVEKVAPAVNLSNEVSKSFDDVPNSSNPQQFSLIDGETLPRDGENESVYLCVSRQFMAGLILNCSIDVVRRKPGDDRVKAFKNTCFGHFLNVKSMTFVRVLFRLLGCYDGPPSVVNDVDDTTVDPPSEQVQPDRRTLTATAYTSHAPHHVTASYTTSSDVARLENKLDNLNRKVQLIMQYLGIEDHSSEGVHHSMDPPDGSPIVDTDPGDIPVKGFHTVRPKFRRLVKGATRVGRVPKKFVVLGSPYTPLQDLDTSLHPPLVDSSASTGDILTLMYDSYWALEENRRTLLMNFIDDLSKPSHGVDIMVLNKSSFHTILTSGAWLHSDVYVSVNNEDKHWLAVEVDLVWQHVTLYDSNCSASNNWFQTCNAESLGVLFPYLLAAGGFYDERPELTFNGTPSLDAFSMSRIDAALCPQQSSSLGDCGMFMLLCIDYLSVGRALDYSLDRIKFFREKYAVGLYNNEFTL</sequence>
<dbReference type="SUPFAM" id="SSF54001">
    <property type="entry name" value="Cysteine proteinases"/>
    <property type="match status" value="1"/>
</dbReference>
<feature type="compositionally biased region" description="Polar residues" evidence="5">
    <location>
        <begin position="64"/>
        <end position="73"/>
    </location>
</feature>
<dbReference type="OrthoDB" id="1680482at2759"/>
<accession>A0A8K0HMW3</accession>
<keyword evidence="4" id="KW-0788">Thiol protease</keyword>
<evidence type="ECO:0000256" key="2">
    <source>
        <dbReference type="ARBA" id="ARBA00022670"/>
    </source>
</evidence>
<comment type="similarity">
    <text evidence="1">Belongs to the peptidase C48 family.</text>
</comment>
<dbReference type="InterPro" id="IPR038765">
    <property type="entry name" value="Papain-like_cys_pep_sf"/>
</dbReference>
<dbReference type="PANTHER" id="PTHR12606:SF1">
    <property type="entry name" value="UBIQUITIN-LIKE-SPECIFIC PROTEASE 1A"/>
    <property type="match status" value="1"/>
</dbReference>
<evidence type="ECO:0000256" key="5">
    <source>
        <dbReference type="SAM" id="MobiDB-lite"/>
    </source>
</evidence>